<keyword evidence="4" id="KW-1185">Reference proteome</keyword>
<dbReference type="InterPro" id="IPR016747">
    <property type="entry name" value="Phosphotransbutyrylase"/>
</dbReference>
<organism evidence="3 4">
    <name type="scientific">Lutispora saccharofermentans</name>
    <dbReference type="NCBI Taxonomy" id="3024236"/>
    <lineage>
        <taxon>Bacteria</taxon>
        <taxon>Bacillati</taxon>
        <taxon>Bacillota</taxon>
        <taxon>Clostridia</taxon>
        <taxon>Lutisporales</taxon>
        <taxon>Lutisporaceae</taxon>
        <taxon>Lutispora</taxon>
    </lineage>
</organism>
<keyword evidence="1" id="KW-0472">Membrane</keyword>
<accession>A0ABT1NE53</accession>
<evidence type="ECO:0000259" key="2">
    <source>
        <dbReference type="Pfam" id="PF04892"/>
    </source>
</evidence>
<evidence type="ECO:0000256" key="1">
    <source>
        <dbReference type="SAM" id="Phobius"/>
    </source>
</evidence>
<feature type="transmembrane region" description="Helical" evidence="1">
    <location>
        <begin position="76"/>
        <end position="93"/>
    </location>
</feature>
<keyword evidence="1" id="KW-0812">Transmembrane</keyword>
<comment type="caution">
    <text evidence="3">The sequence shown here is derived from an EMBL/GenBank/DDBJ whole genome shotgun (WGS) entry which is preliminary data.</text>
</comment>
<name>A0ABT1NE53_9FIRM</name>
<evidence type="ECO:0000313" key="4">
    <source>
        <dbReference type="Proteomes" id="UP001651880"/>
    </source>
</evidence>
<dbReference type="RefSeq" id="WP_255227038.1">
    <property type="nucleotide sequence ID" value="NZ_JAJEKE010000005.1"/>
</dbReference>
<proteinExistence type="predicted"/>
<dbReference type="InterPro" id="IPR006976">
    <property type="entry name" value="VanZ-like"/>
</dbReference>
<dbReference type="NCBIfam" id="NF037970">
    <property type="entry name" value="vanZ_1"/>
    <property type="match status" value="1"/>
</dbReference>
<feature type="domain" description="VanZ-like" evidence="2">
    <location>
        <begin position="13"/>
        <end position="151"/>
    </location>
</feature>
<evidence type="ECO:0000313" key="3">
    <source>
        <dbReference type="EMBL" id="MCQ1529522.1"/>
    </source>
</evidence>
<gene>
    <name evidence="3" type="ORF">LJD61_08140</name>
</gene>
<sequence>MKQRNKASIFIAWLMVILWMAFIFYMSAQPAEVSNGMSIKTTKIIIKAVNSIYPLDIETSTLQTWIGRFNHYVRKLGHVTEYFVLAILAVNAFKRSGAKTYKLWLYSFLLCFSYAVSDELHQHFVPGRGPGLIDVLRDSGGAILGMGIYRVSSVIKPARKYN</sequence>
<keyword evidence="1" id="KW-1133">Transmembrane helix</keyword>
<feature type="transmembrane region" description="Helical" evidence="1">
    <location>
        <begin position="7"/>
        <end position="28"/>
    </location>
</feature>
<reference evidence="3 4" key="1">
    <citation type="submission" date="2021-10" db="EMBL/GenBank/DDBJ databases">
        <title>Lutispora strain m25 sp. nov., a thermophilic, non-spore-forming bacterium isolated from a lab-scale methanogenic bioreactor digesting anaerobic sludge.</title>
        <authorList>
            <person name="El Houari A."/>
            <person name="Mcdonald J."/>
        </authorList>
    </citation>
    <scope>NUCLEOTIDE SEQUENCE [LARGE SCALE GENOMIC DNA]</scope>
    <source>
        <strain evidence="4">m25</strain>
    </source>
</reference>
<dbReference type="Proteomes" id="UP001651880">
    <property type="component" value="Unassembled WGS sequence"/>
</dbReference>
<dbReference type="Pfam" id="PF04892">
    <property type="entry name" value="VanZ"/>
    <property type="match status" value="1"/>
</dbReference>
<protein>
    <submittedName>
        <fullName evidence="3">VanZ family protein</fullName>
    </submittedName>
</protein>
<dbReference type="EMBL" id="JAJEKE010000005">
    <property type="protein sequence ID" value="MCQ1529522.1"/>
    <property type="molecule type" value="Genomic_DNA"/>
</dbReference>
<dbReference type="PIRSF" id="PIRSF019083">
    <property type="entry name" value="UCP019083_VanZ"/>
    <property type="match status" value="1"/>
</dbReference>